<keyword evidence="3" id="KW-1185">Reference proteome</keyword>
<organism evidence="2 3">
    <name type="scientific">Pleuronectes platessa</name>
    <name type="common">European plaice</name>
    <dbReference type="NCBI Taxonomy" id="8262"/>
    <lineage>
        <taxon>Eukaryota</taxon>
        <taxon>Metazoa</taxon>
        <taxon>Chordata</taxon>
        <taxon>Craniata</taxon>
        <taxon>Vertebrata</taxon>
        <taxon>Euteleostomi</taxon>
        <taxon>Actinopterygii</taxon>
        <taxon>Neopterygii</taxon>
        <taxon>Teleostei</taxon>
        <taxon>Neoteleostei</taxon>
        <taxon>Acanthomorphata</taxon>
        <taxon>Carangaria</taxon>
        <taxon>Pleuronectiformes</taxon>
        <taxon>Pleuronectoidei</taxon>
        <taxon>Pleuronectidae</taxon>
        <taxon>Pleuronectes</taxon>
    </lineage>
</organism>
<gene>
    <name evidence="2" type="ORF">PLEPLA_LOCUS10229</name>
</gene>
<comment type="caution">
    <text evidence="2">The sequence shown here is derived from an EMBL/GenBank/DDBJ whole genome shotgun (WGS) entry which is preliminary data.</text>
</comment>
<feature type="region of interest" description="Disordered" evidence="1">
    <location>
        <begin position="47"/>
        <end position="72"/>
    </location>
</feature>
<dbReference type="EMBL" id="CADEAL010000575">
    <property type="protein sequence ID" value="CAB1422314.1"/>
    <property type="molecule type" value="Genomic_DNA"/>
</dbReference>
<reference evidence="2" key="1">
    <citation type="submission" date="2020-03" db="EMBL/GenBank/DDBJ databases">
        <authorList>
            <person name="Weist P."/>
        </authorList>
    </citation>
    <scope>NUCLEOTIDE SEQUENCE</scope>
</reference>
<sequence length="102" mass="10827">MIPGAASFVPECGRGRMAHSAAREPLPCVCIGSGHCNVFGHGLGSRGHQRYVSPPRTGKVPSDPARTPHKIPAPSEKVRQLATSFTIDTTTTMKPVLPFHDG</sequence>
<evidence type="ECO:0000313" key="3">
    <source>
        <dbReference type="Proteomes" id="UP001153269"/>
    </source>
</evidence>
<dbReference type="AlphaFoldDB" id="A0A9N7YFG3"/>
<name>A0A9N7YFG3_PLEPL</name>
<proteinExistence type="predicted"/>
<accession>A0A9N7YFG3</accession>
<protein>
    <submittedName>
        <fullName evidence="2">Uncharacterized protein</fullName>
    </submittedName>
</protein>
<dbReference type="Proteomes" id="UP001153269">
    <property type="component" value="Unassembled WGS sequence"/>
</dbReference>
<evidence type="ECO:0000313" key="2">
    <source>
        <dbReference type="EMBL" id="CAB1422314.1"/>
    </source>
</evidence>
<evidence type="ECO:0000256" key="1">
    <source>
        <dbReference type="SAM" id="MobiDB-lite"/>
    </source>
</evidence>